<comment type="caution">
    <text evidence="1">The sequence shown here is derived from an EMBL/GenBank/DDBJ whole genome shotgun (WGS) entry which is preliminary data.</text>
</comment>
<accession>A0ACB9SGB3</accession>
<evidence type="ECO:0000313" key="1">
    <source>
        <dbReference type="EMBL" id="KAI4454211.1"/>
    </source>
</evidence>
<dbReference type="Proteomes" id="UP001056778">
    <property type="component" value="Chromosome 10"/>
</dbReference>
<keyword evidence="2" id="KW-1185">Reference proteome</keyword>
<evidence type="ECO:0000313" key="2">
    <source>
        <dbReference type="Proteomes" id="UP001056778"/>
    </source>
</evidence>
<reference evidence="1" key="1">
    <citation type="submission" date="2022-04" db="EMBL/GenBank/DDBJ databases">
        <title>Chromosome-scale genome assembly of Holotrichia oblita Faldermann.</title>
        <authorList>
            <person name="Rongchong L."/>
        </authorList>
    </citation>
    <scope>NUCLEOTIDE SEQUENCE</scope>
    <source>
        <strain evidence="1">81SQS9</strain>
    </source>
</reference>
<gene>
    <name evidence="1" type="ORF">MML48_10g00013427</name>
</gene>
<proteinExistence type="predicted"/>
<name>A0ACB9SGB3_HOLOL</name>
<protein>
    <submittedName>
        <fullName evidence="1">Uncharacterized protein</fullName>
    </submittedName>
</protein>
<organism evidence="1 2">
    <name type="scientific">Holotrichia oblita</name>
    <name type="common">Chafer beetle</name>
    <dbReference type="NCBI Taxonomy" id="644536"/>
    <lineage>
        <taxon>Eukaryota</taxon>
        <taxon>Metazoa</taxon>
        <taxon>Ecdysozoa</taxon>
        <taxon>Arthropoda</taxon>
        <taxon>Hexapoda</taxon>
        <taxon>Insecta</taxon>
        <taxon>Pterygota</taxon>
        <taxon>Neoptera</taxon>
        <taxon>Endopterygota</taxon>
        <taxon>Coleoptera</taxon>
        <taxon>Polyphaga</taxon>
        <taxon>Scarabaeiformia</taxon>
        <taxon>Scarabaeidae</taxon>
        <taxon>Melolonthinae</taxon>
        <taxon>Holotrichia</taxon>
    </lineage>
</organism>
<dbReference type="EMBL" id="CM043024">
    <property type="protein sequence ID" value="KAI4454211.1"/>
    <property type="molecule type" value="Genomic_DNA"/>
</dbReference>
<sequence length="430" mass="49272">MYSVDNGFIKADSANLPEVDIFMVMDYFNRNKDFISAEMRGIKLLRSGRQSYGDNAIGYVQLKQTEALCELKAKITPEHKIKSRNYNVSCAINTKEKVVVNAKCYDCPASEGGCKHEVAFLMWLHRRSEEPSPTETSCYWKKSKLSSAPSTKKFSSTSDFGNKIQPCYNDSLLQEYLAEAKRKKIENSLMRYYNTEKYSDLAIHSLAINFKNSRQEKTPKNFVEFCKAKISGKLILEVERNTRGQSDSNIWQEMRYGRITASKAYDVTRCKVVDGCLVESILGAKFFQTNAMKRGLKLETAILKLLEMKTGQKFAKAGIFLSQQNPLIGASPDAINQEFVDEIKSPTIEKSCLNYIDLDGNVKEKCVYQLQLQVHLSKRKRGIFVMSHPHFETSQQITVKYCNYDGELVEVIVMQKLQKFWFENIFNKVI</sequence>